<name>A0A812R5D8_SYMPI</name>
<organism evidence="3 4">
    <name type="scientific">Symbiodinium pilosum</name>
    <name type="common">Dinoflagellate</name>
    <dbReference type="NCBI Taxonomy" id="2952"/>
    <lineage>
        <taxon>Eukaryota</taxon>
        <taxon>Sar</taxon>
        <taxon>Alveolata</taxon>
        <taxon>Dinophyceae</taxon>
        <taxon>Suessiales</taxon>
        <taxon>Symbiodiniaceae</taxon>
        <taxon>Symbiodinium</taxon>
    </lineage>
</organism>
<dbReference type="AlphaFoldDB" id="A0A812R5D8"/>
<keyword evidence="4" id="KW-1185">Reference proteome</keyword>
<proteinExistence type="predicted"/>
<gene>
    <name evidence="3" type="primary">ANK2</name>
    <name evidence="3" type="ORF">SPIL2461_LOCUS10341</name>
</gene>
<comment type="caution">
    <text evidence="3">The sequence shown here is derived from an EMBL/GenBank/DDBJ whole genome shotgun (WGS) entry which is preliminary data.</text>
</comment>
<protein>
    <submittedName>
        <fullName evidence="3">ANK2 protein</fullName>
    </submittedName>
</protein>
<feature type="non-terminal residue" evidence="3">
    <location>
        <position position="1"/>
    </location>
</feature>
<keyword evidence="2" id="KW-0812">Transmembrane</keyword>
<dbReference type="EMBL" id="CAJNIZ010019058">
    <property type="protein sequence ID" value="CAE7420561.1"/>
    <property type="molecule type" value="Genomic_DNA"/>
</dbReference>
<evidence type="ECO:0000256" key="1">
    <source>
        <dbReference type="SAM" id="MobiDB-lite"/>
    </source>
</evidence>
<feature type="region of interest" description="Disordered" evidence="1">
    <location>
        <begin position="42"/>
        <end position="67"/>
    </location>
</feature>
<keyword evidence="2" id="KW-0472">Membrane</keyword>
<evidence type="ECO:0000256" key="2">
    <source>
        <dbReference type="SAM" id="Phobius"/>
    </source>
</evidence>
<evidence type="ECO:0000313" key="4">
    <source>
        <dbReference type="Proteomes" id="UP000649617"/>
    </source>
</evidence>
<sequence length="145" mass="15828">DMGTPDYKVSDDVRTQLYIVATLCGVCLTASLVFFWTSTPSSRPEKEVEAEAQPAEEVDAEAQPVEARGTSLEDYEDLVQLMLQKAMQSLGPKAAKGVQVKTIITDKFTSLADKAKAFVMTELTDGVGSVARALEMEEFMVLLDE</sequence>
<feature type="compositionally biased region" description="Acidic residues" evidence="1">
    <location>
        <begin position="50"/>
        <end position="60"/>
    </location>
</feature>
<evidence type="ECO:0000313" key="3">
    <source>
        <dbReference type="EMBL" id="CAE7420561.1"/>
    </source>
</evidence>
<feature type="non-terminal residue" evidence="3">
    <location>
        <position position="145"/>
    </location>
</feature>
<keyword evidence="2" id="KW-1133">Transmembrane helix</keyword>
<feature type="transmembrane region" description="Helical" evidence="2">
    <location>
        <begin position="17"/>
        <end position="36"/>
    </location>
</feature>
<dbReference type="Proteomes" id="UP000649617">
    <property type="component" value="Unassembled WGS sequence"/>
</dbReference>
<reference evidence="3" key="1">
    <citation type="submission" date="2021-02" db="EMBL/GenBank/DDBJ databases">
        <authorList>
            <person name="Dougan E. K."/>
            <person name="Rhodes N."/>
            <person name="Thang M."/>
            <person name="Chan C."/>
        </authorList>
    </citation>
    <scope>NUCLEOTIDE SEQUENCE</scope>
</reference>
<accession>A0A812R5D8</accession>